<feature type="region of interest" description="Disordered" evidence="1">
    <location>
        <begin position="1"/>
        <end position="22"/>
    </location>
</feature>
<name>A0A397W521_9GLOM</name>
<reference evidence="2 3" key="1">
    <citation type="submission" date="2018-06" db="EMBL/GenBank/DDBJ databases">
        <title>Comparative genomics reveals the genomic features of Rhizophagus irregularis, R. cerebriforme, R. diaphanum and Gigaspora rosea, and their symbiotic lifestyle signature.</title>
        <authorList>
            <person name="Morin E."/>
            <person name="San Clemente H."/>
            <person name="Chen E.C.H."/>
            <person name="De La Providencia I."/>
            <person name="Hainaut M."/>
            <person name="Kuo A."/>
            <person name="Kohler A."/>
            <person name="Murat C."/>
            <person name="Tang N."/>
            <person name="Roy S."/>
            <person name="Loubradou J."/>
            <person name="Henrissat B."/>
            <person name="Grigoriev I.V."/>
            <person name="Corradi N."/>
            <person name="Roux C."/>
            <person name="Martin F.M."/>
        </authorList>
    </citation>
    <scope>NUCLEOTIDE SEQUENCE [LARGE SCALE GENOMIC DNA]</scope>
    <source>
        <strain evidence="2 3">DAOM 194757</strain>
    </source>
</reference>
<keyword evidence="3" id="KW-1185">Reference proteome</keyword>
<accession>A0A397W521</accession>
<dbReference type="AlphaFoldDB" id="A0A397W521"/>
<protein>
    <submittedName>
        <fullName evidence="2">Uncharacterized protein</fullName>
    </submittedName>
</protein>
<dbReference type="Proteomes" id="UP000266673">
    <property type="component" value="Unassembled WGS sequence"/>
</dbReference>
<evidence type="ECO:0000313" key="2">
    <source>
        <dbReference type="EMBL" id="RIB28647.1"/>
    </source>
</evidence>
<proteinExistence type="predicted"/>
<comment type="caution">
    <text evidence="2">The sequence shown here is derived from an EMBL/GenBank/DDBJ whole genome shotgun (WGS) entry which is preliminary data.</text>
</comment>
<organism evidence="2 3">
    <name type="scientific">Gigaspora rosea</name>
    <dbReference type="NCBI Taxonomy" id="44941"/>
    <lineage>
        <taxon>Eukaryota</taxon>
        <taxon>Fungi</taxon>
        <taxon>Fungi incertae sedis</taxon>
        <taxon>Mucoromycota</taxon>
        <taxon>Glomeromycotina</taxon>
        <taxon>Glomeromycetes</taxon>
        <taxon>Diversisporales</taxon>
        <taxon>Gigasporaceae</taxon>
        <taxon>Gigaspora</taxon>
    </lineage>
</organism>
<gene>
    <name evidence="2" type="ORF">C2G38_2028363</name>
</gene>
<evidence type="ECO:0000256" key="1">
    <source>
        <dbReference type="SAM" id="MobiDB-lite"/>
    </source>
</evidence>
<evidence type="ECO:0000313" key="3">
    <source>
        <dbReference type="Proteomes" id="UP000266673"/>
    </source>
</evidence>
<sequence>MQKKAIYSKENASSGSQSPDKKALCDECNHEWDLVKKLSQEEIENKIFNYLNIPIQLQECVTHIPSNRSLPSQSSAISSLLPLELPKSDEPISYNAIAQKEVLLKKKN</sequence>
<dbReference type="OrthoDB" id="2476272at2759"/>
<dbReference type="EMBL" id="QKWP01000059">
    <property type="protein sequence ID" value="RIB28647.1"/>
    <property type="molecule type" value="Genomic_DNA"/>
</dbReference>